<accession>A0A3B6XF04</accession>
<dbReference type="AlphaFoldDB" id="A0A3B6XF04"/>
<feature type="domain" description="Helicase-associated" evidence="2">
    <location>
        <begin position="339"/>
        <end position="400"/>
    </location>
</feature>
<geneLocation type="plasmid" evidence="3 4">
    <name>pMAC109a</name>
</geneLocation>
<evidence type="ECO:0000256" key="1">
    <source>
        <dbReference type="SAM" id="MobiDB-lite"/>
    </source>
</evidence>
<dbReference type="Pfam" id="PF03457">
    <property type="entry name" value="HA"/>
    <property type="match status" value="8"/>
</dbReference>
<dbReference type="Proteomes" id="UP000259236">
    <property type="component" value="Plasmid pMAC109a"/>
</dbReference>
<feature type="domain" description="Helicase-associated" evidence="2">
    <location>
        <begin position="50"/>
        <end position="110"/>
    </location>
</feature>
<evidence type="ECO:0000313" key="3">
    <source>
        <dbReference type="EMBL" id="AXO25836.1"/>
    </source>
</evidence>
<feature type="domain" description="Helicase-associated" evidence="2">
    <location>
        <begin position="192"/>
        <end position="253"/>
    </location>
</feature>
<evidence type="ECO:0000259" key="2">
    <source>
        <dbReference type="Pfam" id="PF03457"/>
    </source>
</evidence>
<reference evidence="3 4" key="1">
    <citation type="submission" date="2018-05" db="EMBL/GenBank/DDBJ databases">
        <title>Sequencing and annotation of Mycobacterium avium strain 109 (MAC109).</title>
        <authorList>
            <person name="Matern W.M."/>
            <person name="Bader J.S."/>
            <person name="Karakousis P.C."/>
        </authorList>
    </citation>
    <scope>NUCLEOTIDE SEQUENCE [LARGE SCALE GENOMIC DNA]</scope>
    <source>
        <strain evidence="3 4">MAC109</strain>
        <plasmid evidence="3 4">pMAC109a</plasmid>
    </source>
</reference>
<dbReference type="Gene3D" id="6.10.140.530">
    <property type="match status" value="8"/>
</dbReference>
<feature type="domain" description="Helicase-associated" evidence="2">
    <location>
        <begin position="489"/>
        <end position="548"/>
    </location>
</feature>
<dbReference type="InterPro" id="IPR005114">
    <property type="entry name" value="Helicase_assoc"/>
</dbReference>
<proteinExistence type="predicted"/>
<name>A0A3B6XF04_MYCAV</name>
<dbReference type="EMBL" id="CP029333">
    <property type="protein sequence ID" value="AXO25836.1"/>
    <property type="molecule type" value="Genomic_DNA"/>
</dbReference>
<feature type="domain" description="Helicase-associated" evidence="2">
    <location>
        <begin position="410"/>
        <end position="472"/>
    </location>
</feature>
<feature type="domain" description="Helicase-associated" evidence="2">
    <location>
        <begin position="268"/>
        <end position="330"/>
    </location>
</feature>
<feature type="region of interest" description="Disordered" evidence="1">
    <location>
        <begin position="24"/>
        <end position="48"/>
    </location>
</feature>
<dbReference type="PANTHER" id="PTHR33418:SF1">
    <property type="entry name" value="HELICASE-ASSOCIATED DOMAIN-CONTAINING PROTEIN"/>
    <property type="match status" value="1"/>
</dbReference>
<sequence length="635" mass="72727">MCTNITDHPTQKGHQMTTATQDLVPQTPASPAAGDHPEPQHAGPQHRTPTRWADMLDELTAFIAEHGHARIPEDYRTENGRFPGRWLNEQRKAHRTNLLDDERAAQLAALLGPRWATPHQAYWDAMFAALTQFVAQHGHARVPQNHVSRDGTPLGTWVGNQRSRHQQNTLDPARAARLETLPGWVWRDSRADRWERGFAALTQFVAQHGHARVPGSHITDDGHRLGAWVTDQRRDQRKNRLDPARAARLETLPGWAWNGNAGHEQWLEQRWEHGFTALTQYVAEHGHANVARLHITTDNFRLGDWVDNQRASHQDNRLNPARAARLAALPGWVWRESREDLWERLYATLGAYVAEHGHARFPNDYITSDGIKLGQWARDQRRKYRQGRVNAERVARLEATPGWTWSDRLDEQWERGFTALTQFVDEHGHANVESRHTCSDSFHLGDWVSAQRRKHHRGELDDGRAARLEALPGWVWRRRDRTPGVYCGWDGRFRALTQFVDEHGHARVPSAHITGDGIRLGQWVNAQRHTHRQGALDADRAARLEALPGWVWGASGEQRWERGFTALTQFVDEHGHARVPHGHISADRFRLGQWVNTQRYTYRQGALDPRRTARLQALPGWVWNSDAPGRQVNAA</sequence>
<feature type="domain" description="Helicase-associated" evidence="2">
    <location>
        <begin position="120"/>
        <end position="182"/>
    </location>
</feature>
<feature type="domain" description="Helicase-associated" evidence="2">
    <location>
        <begin position="557"/>
        <end position="619"/>
    </location>
</feature>
<keyword evidence="3" id="KW-0614">Plasmid</keyword>
<evidence type="ECO:0000313" key="4">
    <source>
        <dbReference type="Proteomes" id="UP000259236"/>
    </source>
</evidence>
<gene>
    <name evidence="3" type="ORF">DFS55_24635</name>
</gene>
<organism evidence="3 4">
    <name type="scientific">Mycobacterium avium subsp. hominissuis</name>
    <dbReference type="NCBI Taxonomy" id="439334"/>
    <lineage>
        <taxon>Bacteria</taxon>
        <taxon>Bacillati</taxon>
        <taxon>Actinomycetota</taxon>
        <taxon>Actinomycetes</taxon>
        <taxon>Mycobacteriales</taxon>
        <taxon>Mycobacteriaceae</taxon>
        <taxon>Mycobacterium</taxon>
        <taxon>Mycobacterium avium complex (MAC)</taxon>
    </lineage>
</organism>
<protein>
    <recommendedName>
        <fullName evidence="2">Helicase-associated domain-containing protein</fullName>
    </recommendedName>
</protein>
<dbReference type="PANTHER" id="PTHR33418">
    <property type="entry name" value="HELICASE-ASSOCIATED"/>
    <property type="match status" value="1"/>
</dbReference>